<evidence type="ECO:0000256" key="1">
    <source>
        <dbReference type="SAM" id="Phobius"/>
    </source>
</evidence>
<proteinExistence type="predicted"/>
<dbReference type="EMBL" id="HQ641345">
    <property type="protein sequence ID" value="ADX87684.1"/>
    <property type="molecule type" value="Genomic_DNA"/>
</dbReference>
<sequence length="126" mass="13812">MTYVKSRMKSLLVSTGLVLVLSINGCSSLSPVEIAKDVLLPDQNAGLQVDTQIGDKEYSMGSNLEVKAEKVENVVGRDNVKNEAQVINQTNVPTSWFIVGVLGFFLMTAVAIIGWLMPVPKWCKRE</sequence>
<reference evidence="2 3" key="1">
    <citation type="journal article" date="2011" name="MBio">
        <title>Evidence of a dominant lineage of Vibrio cholerae-specific lytic bacteriophages shed by cholera patients over a 10-year period in Dhaka, Bangladesh.</title>
        <authorList>
            <person name="Seed K.D."/>
            <person name="Bodi K.L."/>
            <person name="Kropinski A.M."/>
            <person name="Ackermann H.W."/>
            <person name="Calderwood S.B."/>
            <person name="Qadri F."/>
            <person name="Camilli A."/>
        </authorList>
    </citation>
    <scope>NUCLEOTIDE SEQUENCE [LARGE SCALE GENOMIC DNA]</scope>
</reference>
<name>F1D0T3_9CAUD</name>
<dbReference type="KEGG" id="vg:10228712"/>
<organism evidence="2 3">
    <name type="scientific">Vibrio phage ICP2</name>
    <dbReference type="NCBI Taxonomy" id="979533"/>
    <lineage>
        <taxon>Viruses</taxon>
        <taxon>Duplodnaviria</taxon>
        <taxon>Heunggongvirae</taxon>
        <taxon>Uroviricota</taxon>
        <taxon>Caudoviricetes</taxon>
        <taxon>Zobellviridae</taxon>
        <taxon>Icepovirus</taxon>
        <taxon>Icepovirus bengalense</taxon>
    </lineage>
</organism>
<keyword evidence="1" id="KW-1133">Transmembrane helix</keyword>
<dbReference type="Proteomes" id="UP000007500">
    <property type="component" value="Segment"/>
</dbReference>
<keyword evidence="1" id="KW-0812">Transmembrane</keyword>
<keyword evidence="3" id="KW-1185">Reference proteome</keyword>
<dbReference type="GeneID" id="10228712"/>
<dbReference type="RefSeq" id="YP_004251173.1">
    <property type="nucleotide sequence ID" value="NC_015158.1"/>
</dbReference>
<evidence type="ECO:0000313" key="3">
    <source>
        <dbReference type="Proteomes" id="UP000007500"/>
    </source>
</evidence>
<evidence type="ECO:0000313" key="2">
    <source>
        <dbReference type="EMBL" id="ADX87684.1"/>
    </source>
</evidence>
<feature type="transmembrane region" description="Helical" evidence="1">
    <location>
        <begin position="96"/>
        <end position="117"/>
    </location>
</feature>
<accession>F1D0T3</accession>
<dbReference type="OrthoDB" id="32711at10239"/>
<protein>
    <submittedName>
        <fullName evidence="2">Uncharacterized protein 2</fullName>
    </submittedName>
</protein>
<keyword evidence="1" id="KW-0472">Membrane</keyword>
<gene>
    <name evidence="2" type="primary">2</name>
</gene>